<dbReference type="PROSITE" id="PS50893">
    <property type="entry name" value="ABC_TRANSPORTER_2"/>
    <property type="match status" value="1"/>
</dbReference>
<evidence type="ECO:0000256" key="3">
    <source>
        <dbReference type="SAM" id="MobiDB-lite"/>
    </source>
</evidence>
<dbReference type="InterPro" id="IPR017871">
    <property type="entry name" value="ABC_transporter-like_CS"/>
</dbReference>
<dbReference type="Pfam" id="PF00005">
    <property type="entry name" value="ABC_tran"/>
    <property type="match status" value="1"/>
</dbReference>
<dbReference type="PROSITE" id="PS00211">
    <property type="entry name" value="ABC_TRANSPORTER_1"/>
    <property type="match status" value="1"/>
</dbReference>
<dbReference type="GO" id="GO:0005524">
    <property type="term" value="F:ATP binding"/>
    <property type="evidence" value="ECO:0007669"/>
    <property type="project" value="UniProtKB-KW"/>
</dbReference>
<dbReference type="PANTHER" id="PTHR19248">
    <property type="entry name" value="ATP-BINDING TRANSPORT PROTEIN-RELATED"/>
    <property type="match status" value="1"/>
</dbReference>
<comment type="caution">
    <text evidence="5">The sequence shown here is derived from an EMBL/GenBank/DDBJ whole genome shotgun (WGS) entry which is preliminary data.</text>
</comment>
<dbReference type="InterPro" id="IPR003593">
    <property type="entry name" value="AAA+_ATPase"/>
</dbReference>
<dbReference type="InterPro" id="IPR027417">
    <property type="entry name" value="P-loop_NTPase"/>
</dbReference>
<dbReference type="AlphaFoldDB" id="T0ZWZ0"/>
<evidence type="ECO:0000256" key="1">
    <source>
        <dbReference type="ARBA" id="ARBA00022741"/>
    </source>
</evidence>
<feature type="region of interest" description="Disordered" evidence="3">
    <location>
        <begin position="233"/>
        <end position="254"/>
    </location>
</feature>
<keyword evidence="2 5" id="KW-0067">ATP-binding</keyword>
<evidence type="ECO:0000313" key="5">
    <source>
        <dbReference type="EMBL" id="EQD33174.1"/>
    </source>
</evidence>
<feature type="non-terminal residue" evidence="5">
    <location>
        <position position="1"/>
    </location>
</feature>
<feature type="domain" description="ABC transporter" evidence="4">
    <location>
        <begin position="2"/>
        <end position="217"/>
    </location>
</feature>
<feature type="non-terminal residue" evidence="5">
    <location>
        <position position="254"/>
    </location>
</feature>
<dbReference type="InterPro" id="IPR003439">
    <property type="entry name" value="ABC_transporter-like_ATP-bd"/>
</dbReference>
<dbReference type="SUPFAM" id="SSF52540">
    <property type="entry name" value="P-loop containing nucleoside triphosphate hydrolases"/>
    <property type="match status" value="1"/>
</dbReference>
<dbReference type="Gene3D" id="3.40.50.300">
    <property type="entry name" value="P-loop containing nucleotide triphosphate hydrolases"/>
    <property type="match status" value="1"/>
</dbReference>
<organism evidence="5">
    <name type="scientific">mine drainage metagenome</name>
    <dbReference type="NCBI Taxonomy" id="410659"/>
    <lineage>
        <taxon>unclassified sequences</taxon>
        <taxon>metagenomes</taxon>
        <taxon>ecological metagenomes</taxon>
    </lineage>
</organism>
<dbReference type="GO" id="GO:0016887">
    <property type="term" value="F:ATP hydrolysis activity"/>
    <property type="evidence" value="ECO:0007669"/>
    <property type="project" value="InterPro"/>
</dbReference>
<evidence type="ECO:0000256" key="2">
    <source>
        <dbReference type="ARBA" id="ARBA00022840"/>
    </source>
</evidence>
<accession>T0ZWZ0</accession>
<evidence type="ECO:0000259" key="4">
    <source>
        <dbReference type="PROSITE" id="PS50893"/>
    </source>
</evidence>
<dbReference type="SMART" id="SM00382">
    <property type="entry name" value="AAA"/>
    <property type="match status" value="1"/>
</dbReference>
<reference evidence="5" key="1">
    <citation type="submission" date="2013-08" db="EMBL/GenBank/DDBJ databases">
        <authorList>
            <person name="Mendez C."/>
            <person name="Richter M."/>
            <person name="Ferrer M."/>
            <person name="Sanchez J."/>
        </authorList>
    </citation>
    <scope>NUCLEOTIDE SEQUENCE</scope>
</reference>
<name>T0ZWZ0_9ZZZZ</name>
<keyword evidence="1" id="KW-0547">Nucleotide-binding</keyword>
<sequence>IVSFPPLEKEFPKFHLSVGAGSLAKGETVGIVGPNATGKTTFVRMLAGIEPATRGAPPATVTVSYKPQYLRATHKASLRERMVALAADPTFDAALFERDLVPGLHLDEVLDVALPDLSGGELQRAAVALALARPAQLYLLDEPSAYLDADERMSMARLIRRQVERQAMSALVVDHDVYFLDIACDALMVFSSRDAGAAGLGEGPFPMREGMNRLLRNIDITFRRDAETLRPRINQEGSALDREQRSAGEYYYEP</sequence>
<gene>
    <name evidence="5" type="ORF">B1B_17579</name>
</gene>
<protein>
    <submittedName>
        <fullName evidence="5">ABC transporter, ATP-binding protein</fullName>
    </submittedName>
</protein>
<proteinExistence type="predicted"/>
<reference evidence="5" key="2">
    <citation type="journal article" date="2014" name="ISME J.">
        <title>Microbial stratification in low pH oxic and suboxic macroscopic growths along an acid mine drainage.</title>
        <authorList>
            <person name="Mendez-Garcia C."/>
            <person name="Mesa V."/>
            <person name="Sprenger R.R."/>
            <person name="Richter M."/>
            <person name="Diez M.S."/>
            <person name="Solano J."/>
            <person name="Bargiela R."/>
            <person name="Golyshina O.V."/>
            <person name="Manteca A."/>
            <person name="Ramos J.L."/>
            <person name="Gallego J.R."/>
            <person name="Llorente I."/>
            <person name="Martins Dos Santos V.A."/>
            <person name="Jensen O.N."/>
            <person name="Pelaez A.I."/>
            <person name="Sanchez J."/>
            <person name="Ferrer M."/>
        </authorList>
    </citation>
    <scope>NUCLEOTIDE SEQUENCE</scope>
</reference>
<dbReference type="InterPro" id="IPR013283">
    <property type="entry name" value="RLI1"/>
</dbReference>
<dbReference type="EMBL" id="AUZY01011746">
    <property type="protein sequence ID" value="EQD33174.1"/>
    <property type="molecule type" value="Genomic_DNA"/>
</dbReference>